<dbReference type="EMBL" id="BQNB010015487">
    <property type="protein sequence ID" value="GJT40590.1"/>
    <property type="molecule type" value="Genomic_DNA"/>
</dbReference>
<comment type="caution">
    <text evidence="2">The sequence shown here is derived from an EMBL/GenBank/DDBJ whole genome shotgun (WGS) entry which is preliminary data.</text>
</comment>
<evidence type="ECO:0000313" key="3">
    <source>
        <dbReference type="Proteomes" id="UP001151760"/>
    </source>
</evidence>
<gene>
    <name evidence="2" type="ORF">Tco_0940455</name>
</gene>
<dbReference type="PANTHER" id="PTHR33067:SF35">
    <property type="entry name" value="ASPARTIC PEPTIDASE DDI1-TYPE DOMAIN-CONTAINING PROTEIN"/>
    <property type="match status" value="1"/>
</dbReference>
<name>A0ABQ5DN21_9ASTR</name>
<evidence type="ECO:0000313" key="2">
    <source>
        <dbReference type="EMBL" id="GJT40590.1"/>
    </source>
</evidence>
<sequence>MVVQSSHIPSEPASAPAPTEPSYAHNNNSFEELPKRNPHQPSIPYPQRLKINKQKDDTQLHKIFKMFKKLHLNISLAEALVLMPKYTKMIKDLLSNKEKLLEVANTPLNENCSAVILKKLPEKLGDPGRFLIPCDFTKMAQCMALDNLVGSINLMPLIIYQKLKLPELVSTRMTLEL</sequence>
<evidence type="ECO:0000256" key="1">
    <source>
        <dbReference type="SAM" id="MobiDB-lite"/>
    </source>
</evidence>
<feature type="compositionally biased region" description="Low complexity" evidence="1">
    <location>
        <begin position="1"/>
        <end position="24"/>
    </location>
</feature>
<reference evidence="2" key="2">
    <citation type="submission" date="2022-01" db="EMBL/GenBank/DDBJ databases">
        <authorList>
            <person name="Yamashiro T."/>
            <person name="Shiraishi A."/>
            <person name="Satake H."/>
            <person name="Nakayama K."/>
        </authorList>
    </citation>
    <scope>NUCLEOTIDE SEQUENCE</scope>
</reference>
<protein>
    <recommendedName>
        <fullName evidence="4">Reverse transcriptase domain-containing protein</fullName>
    </recommendedName>
</protein>
<dbReference type="Proteomes" id="UP001151760">
    <property type="component" value="Unassembled WGS sequence"/>
</dbReference>
<feature type="region of interest" description="Disordered" evidence="1">
    <location>
        <begin position="1"/>
        <end position="48"/>
    </location>
</feature>
<organism evidence="2 3">
    <name type="scientific">Tanacetum coccineum</name>
    <dbReference type="NCBI Taxonomy" id="301880"/>
    <lineage>
        <taxon>Eukaryota</taxon>
        <taxon>Viridiplantae</taxon>
        <taxon>Streptophyta</taxon>
        <taxon>Embryophyta</taxon>
        <taxon>Tracheophyta</taxon>
        <taxon>Spermatophyta</taxon>
        <taxon>Magnoliopsida</taxon>
        <taxon>eudicotyledons</taxon>
        <taxon>Gunneridae</taxon>
        <taxon>Pentapetalae</taxon>
        <taxon>asterids</taxon>
        <taxon>campanulids</taxon>
        <taxon>Asterales</taxon>
        <taxon>Asteraceae</taxon>
        <taxon>Asteroideae</taxon>
        <taxon>Anthemideae</taxon>
        <taxon>Anthemidinae</taxon>
        <taxon>Tanacetum</taxon>
    </lineage>
</organism>
<evidence type="ECO:0008006" key="4">
    <source>
        <dbReference type="Google" id="ProtNLM"/>
    </source>
</evidence>
<keyword evidence="3" id="KW-1185">Reference proteome</keyword>
<dbReference type="PANTHER" id="PTHR33067">
    <property type="entry name" value="RNA-DIRECTED DNA POLYMERASE-RELATED"/>
    <property type="match status" value="1"/>
</dbReference>
<reference evidence="2" key="1">
    <citation type="journal article" date="2022" name="Int. J. Mol. Sci.">
        <title>Draft Genome of Tanacetum Coccineum: Genomic Comparison of Closely Related Tanacetum-Family Plants.</title>
        <authorList>
            <person name="Yamashiro T."/>
            <person name="Shiraishi A."/>
            <person name="Nakayama K."/>
            <person name="Satake H."/>
        </authorList>
    </citation>
    <scope>NUCLEOTIDE SEQUENCE</scope>
</reference>
<proteinExistence type="predicted"/>
<accession>A0ABQ5DN21</accession>